<dbReference type="Proteomes" id="UP001205843">
    <property type="component" value="Unassembled WGS sequence"/>
</dbReference>
<feature type="transmembrane region" description="Helical" evidence="1">
    <location>
        <begin position="78"/>
        <end position="100"/>
    </location>
</feature>
<name>A0AAE3KD28_9GAMM</name>
<sequence length="549" mass="61017">MLYNTTALRFFRQFSTVGLLLGTLFFAFSLTPSLLPRPFYVQGVISGLSFAAGYGLGHGGRWLWAYMGFPLPRGRIDLAVKLVATVLCVVFAAVFLWQAAGWQNSVRGLMGLEELDGIRAYTIGLIAVAVFAVILLLARLFRITFFLLQRRLERHIPHRVANVIGVAAALALFWSVIDGVIFTWGLRAADNSYQQLDVLMQDDIEPPTDPMRTGSADSLITWEGLGGRGRRFVTSGPTGEDIGDFVGEDVPNPIRVYVGLTAADTPEERAELALRELIRVGGFERSTLLVATPTGRGWVDGAAQNPVEYLHRGDIVTVTAQYSYLPSPLSLMLEGDYGADTARALFEAIYGYWTGLPEDERPRLYLHGLSLGALNSDLSFDLYDIIDDPFDGALWSGPPFRSRTWRQVTASRDAGSPAWLPQFRNGSVVRFMNQEQGLEEQGDYWGPFRIAFVQYASDPVTFFSPQTLYREPAWMRQPRGPDVSPELRWYPIVTTLQLLADIAIGGAPPGYGHEIAARDYIDAWLALTEPEGWSEQDVERLKGLFEPDD</sequence>
<organism evidence="4 5">
    <name type="scientific">Natronocella acetinitrilica</name>
    <dbReference type="NCBI Taxonomy" id="414046"/>
    <lineage>
        <taxon>Bacteria</taxon>
        <taxon>Pseudomonadati</taxon>
        <taxon>Pseudomonadota</taxon>
        <taxon>Gammaproteobacteria</taxon>
        <taxon>Chromatiales</taxon>
        <taxon>Ectothiorhodospiraceae</taxon>
        <taxon>Natronocella</taxon>
    </lineage>
</organism>
<dbReference type="AlphaFoldDB" id="A0AAE3KD28"/>
<dbReference type="Pfam" id="PF10081">
    <property type="entry name" value="Abhydrolase_9"/>
    <property type="match status" value="1"/>
</dbReference>
<feature type="domain" description="Alpha/beta-hydrolase N-terminal" evidence="3">
    <location>
        <begin position="30"/>
        <end position="237"/>
    </location>
</feature>
<proteinExistence type="predicted"/>
<dbReference type="EMBL" id="JALJXV010000007">
    <property type="protein sequence ID" value="MCP1675768.1"/>
    <property type="molecule type" value="Genomic_DNA"/>
</dbReference>
<accession>A0AAE3KD28</accession>
<evidence type="ECO:0000313" key="4">
    <source>
        <dbReference type="EMBL" id="MCP1675768.1"/>
    </source>
</evidence>
<reference evidence="4" key="1">
    <citation type="submission" date="2022-03" db="EMBL/GenBank/DDBJ databases">
        <title>Genomic Encyclopedia of Type Strains, Phase III (KMG-III): the genomes of soil and plant-associated and newly described type strains.</title>
        <authorList>
            <person name="Whitman W."/>
        </authorList>
    </citation>
    <scope>NUCLEOTIDE SEQUENCE</scope>
    <source>
        <strain evidence="4">ANL 6-2</strain>
    </source>
</reference>
<dbReference type="PIRSF" id="PIRSF007542">
    <property type="entry name" value="UCP007542"/>
    <property type="match status" value="1"/>
</dbReference>
<evidence type="ECO:0000313" key="5">
    <source>
        <dbReference type="Proteomes" id="UP001205843"/>
    </source>
</evidence>
<feature type="transmembrane region" description="Helical" evidence="1">
    <location>
        <begin position="120"/>
        <end position="148"/>
    </location>
</feature>
<keyword evidence="1" id="KW-0812">Transmembrane</keyword>
<keyword evidence="1" id="KW-0472">Membrane</keyword>
<feature type="transmembrane region" description="Helical" evidence="1">
    <location>
        <begin position="160"/>
        <end position="186"/>
    </location>
</feature>
<dbReference type="InterPro" id="IPR012037">
    <property type="entry name" value="Alpha/beta-hydrolase_fam"/>
</dbReference>
<keyword evidence="1" id="KW-1133">Transmembrane helix</keyword>
<protein>
    <submittedName>
        <fullName evidence="4">Membrane protein</fullName>
    </submittedName>
</protein>
<dbReference type="InterPro" id="IPR027787">
    <property type="entry name" value="Alpha/beta-hydrolase_catalytic"/>
</dbReference>
<evidence type="ECO:0000259" key="3">
    <source>
        <dbReference type="Pfam" id="PF15420"/>
    </source>
</evidence>
<feature type="domain" description="Alpha/beta-hydrolase catalytic" evidence="2">
    <location>
        <begin position="254"/>
        <end position="541"/>
    </location>
</feature>
<dbReference type="RefSeq" id="WP_253479543.1">
    <property type="nucleotide sequence ID" value="NZ_JALJXV010000007.1"/>
</dbReference>
<dbReference type="InterPro" id="IPR027788">
    <property type="entry name" value="Alpha/beta-hydrolase_N_dom"/>
</dbReference>
<feature type="transmembrane region" description="Helical" evidence="1">
    <location>
        <begin position="39"/>
        <end position="57"/>
    </location>
</feature>
<dbReference type="Pfam" id="PF15420">
    <property type="entry name" value="Abhydrolase_9_N"/>
    <property type="match status" value="1"/>
</dbReference>
<keyword evidence="5" id="KW-1185">Reference proteome</keyword>
<gene>
    <name evidence="4" type="ORF">J2T57_002923</name>
</gene>
<comment type="caution">
    <text evidence="4">The sequence shown here is derived from an EMBL/GenBank/DDBJ whole genome shotgun (WGS) entry which is preliminary data.</text>
</comment>
<evidence type="ECO:0000256" key="1">
    <source>
        <dbReference type="SAM" id="Phobius"/>
    </source>
</evidence>
<evidence type="ECO:0000259" key="2">
    <source>
        <dbReference type="Pfam" id="PF10081"/>
    </source>
</evidence>